<evidence type="ECO:0000313" key="2">
    <source>
        <dbReference type="EMBL" id="CAD8823148.1"/>
    </source>
</evidence>
<dbReference type="InterPro" id="IPR000008">
    <property type="entry name" value="C2_dom"/>
</dbReference>
<dbReference type="Pfam" id="PF00168">
    <property type="entry name" value="C2"/>
    <property type="match status" value="1"/>
</dbReference>
<reference evidence="2" key="1">
    <citation type="submission" date="2021-01" db="EMBL/GenBank/DDBJ databases">
        <authorList>
            <person name="Corre E."/>
            <person name="Pelletier E."/>
            <person name="Niang G."/>
            <person name="Scheremetjew M."/>
            <person name="Finn R."/>
            <person name="Kale V."/>
            <person name="Holt S."/>
            <person name="Cochrane G."/>
            <person name="Meng A."/>
            <person name="Brown T."/>
            <person name="Cohen L."/>
        </authorList>
    </citation>
    <scope>NUCLEOTIDE SEQUENCE</scope>
    <source>
        <strain evidence="2">CCMP3278</strain>
    </source>
</reference>
<dbReference type="CDD" id="cd00030">
    <property type="entry name" value="C2"/>
    <property type="match status" value="1"/>
</dbReference>
<feature type="domain" description="C2" evidence="1">
    <location>
        <begin position="1"/>
        <end position="118"/>
    </location>
</feature>
<dbReference type="Gene3D" id="2.60.40.150">
    <property type="entry name" value="C2 domain"/>
    <property type="match status" value="1"/>
</dbReference>
<proteinExistence type="predicted"/>
<dbReference type="InterPro" id="IPR035892">
    <property type="entry name" value="C2_domain_sf"/>
</dbReference>
<dbReference type="SMART" id="SM00239">
    <property type="entry name" value="C2"/>
    <property type="match status" value="1"/>
</dbReference>
<evidence type="ECO:0000259" key="1">
    <source>
        <dbReference type="PROSITE" id="PS50004"/>
    </source>
</evidence>
<dbReference type="EMBL" id="HBFP01010506">
    <property type="protein sequence ID" value="CAD8823148.1"/>
    <property type="molecule type" value="Transcribed_RNA"/>
</dbReference>
<gene>
    <name evidence="2" type="ORF">TOLI1172_LOCUS7544</name>
</gene>
<dbReference type="PROSITE" id="PS50004">
    <property type="entry name" value="C2"/>
    <property type="match status" value="1"/>
</dbReference>
<dbReference type="SUPFAM" id="SSF49562">
    <property type="entry name" value="C2 domain (Calcium/lipid-binding domain, CaLB)"/>
    <property type="match status" value="1"/>
</dbReference>
<dbReference type="InterPro" id="IPR051634">
    <property type="entry name" value="Extended_Synaptotagmin"/>
</dbReference>
<name>A0A7S0ZIT1_9RHOD</name>
<sequence length="170" mass="19481">MVEGVLIVHVVRAHRLMNRDGGVTRSDPYVIVKYFGNEIARTLTIKDNDCPEWNYSTQFIICGEFPSDESNDVEQQQTQISFEVWDSDPFSKDDFLGCVQFPLQSVVGNHAQNIEGVFDLQQRSESNSKPIHGDITLSIHFQNNPTPNPYQQYMKLDLNPNQTQSPWFAQ</sequence>
<dbReference type="PANTHER" id="PTHR45761:SF1">
    <property type="entry name" value="EXTENDED SYNAPTOTAGMIN-LIKE PROTEIN 2, ISOFORM C"/>
    <property type="match status" value="1"/>
</dbReference>
<dbReference type="AlphaFoldDB" id="A0A7S0ZIT1"/>
<accession>A0A7S0ZIT1</accession>
<organism evidence="2">
    <name type="scientific">Timspurckia oligopyrenoides</name>
    <dbReference type="NCBI Taxonomy" id="708627"/>
    <lineage>
        <taxon>Eukaryota</taxon>
        <taxon>Rhodophyta</taxon>
        <taxon>Bangiophyceae</taxon>
        <taxon>Porphyridiales</taxon>
        <taxon>Porphyridiaceae</taxon>
        <taxon>Timspurckia</taxon>
    </lineage>
</organism>
<protein>
    <recommendedName>
        <fullName evidence="1">C2 domain-containing protein</fullName>
    </recommendedName>
</protein>
<dbReference type="PANTHER" id="PTHR45761">
    <property type="entry name" value="EXTENDED SYNAPTOTAGMIN-LIKE PROTEIN 2, ISOFORM C"/>
    <property type="match status" value="1"/>
</dbReference>